<reference evidence="2" key="1">
    <citation type="submission" date="2021-06" db="EMBL/GenBank/DDBJ databases">
        <title>Comparative genomics, transcriptomics and evolutionary studies reveal genomic signatures of adaptation to plant cell wall in hemibiotrophic fungi.</title>
        <authorList>
            <consortium name="DOE Joint Genome Institute"/>
            <person name="Baroncelli R."/>
            <person name="Diaz J.F."/>
            <person name="Benocci T."/>
            <person name="Peng M."/>
            <person name="Battaglia E."/>
            <person name="Haridas S."/>
            <person name="Andreopoulos W."/>
            <person name="Labutti K."/>
            <person name="Pangilinan J."/>
            <person name="Floch G.L."/>
            <person name="Makela M.R."/>
            <person name="Henrissat B."/>
            <person name="Grigoriev I.V."/>
            <person name="Crouch J.A."/>
            <person name="De Vries R.P."/>
            <person name="Sukno S.A."/>
            <person name="Thon M.R."/>
        </authorList>
    </citation>
    <scope>NUCLEOTIDE SEQUENCE</scope>
    <source>
        <strain evidence="2">CBS 102054</strain>
    </source>
</reference>
<feature type="compositionally biased region" description="Acidic residues" evidence="1">
    <location>
        <begin position="147"/>
        <end position="162"/>
    </location>
</feature>
<dbReference type="RefSeq" id="XP_060446930.1">
    <property type="nucleotide sequence ID" value="XM_060587771.1"/>
</dbReference>
<keyword evidence="3" id="KW-1185">Reference proteome</keyword>
<dbReference type="AlphaFoldDB" id="A0AAI9ZUE4"/>
<dbReference type="GeneID" id="85472633"/>
<evidence type="ECO:0000256" key="1">
    <source>
        <dbReference type="SAM" id="MobiDB-lite"/>
    </source>
</evidence>
<organism evidence="2 3">
    <name type="scientific">Colletotrichum phormii</name>
    <dbReference type="NCBI Taxonomy" id="359342"/>
    <lineage>
        <taxon>Eukaryota</taxon>
        <taxon>Fungi</taxon>
        <taxon>Dikarya</taxon>
        <taxon>Ascomycota</taxon>
        <taxon>Pezizomycotina</taxon>
        <taxon>Sordariomycetes</taxon>
        <taxon>Hypocreomycetidae</taxon>
        <taxon>Glomerellales</taxon>
        <taxon>Glomerellaceae</taxon>
        <taxon>Colletotrichum</taxon>
        <taxon>Colletotrichum acutatum species complex</taxon>
    </lineage>
</organism>
<accession>A0AAI9ZUE4</accession>
<comment type="caution">
    <text evidence="2">The sequence shown here is derived from an EMBL/GenBank/DDBJ whole genome shotgun (WGS) entry which is preliminary data.</text>
</comment>
<gene>
    <name evidence="2" type="ORF">BDP81DRAFT_392927</name>
</gene>
<dbReference type="EMBL" id="JAHMHQ010000007">
    <property type="protein sequence ID" value="KAK1638323.1"/>
    <property type="molecule type" value="Genomic_DNA"/>
</dbReference>
<sequence>MTSPASSCPDIWKRKSHEIYHHALESFPNDKSLSDFLLYKGNRDHLNAISHWTSASEEKVLGERDIDAWLDQQEDKSTTATILDTVDGFDFGSVSEYNTSTQPSSPGTSSQASPSKRPRRDEPRQQGDVPHTLREVGAFADSSVFSGEEEEEEEEADGEIET</sequence>
<dbReference type="Proteomes" id="UP001243989">
    <property type="component" value="Unassembled WGS sequence"/>
</dbReference>
<feature type="region of interest" description="Disordered" evidence="1">
    <location>
        <begin position="92"/>
        <end position="162"/>
    </location>
</feature>
<name>A0AAI9ZUE4_9PEZI</name>
<protein>
    <submittedName>
        <fullName evidence="2">Uncharacterized protein</fullName>
    </submittedName>
</protein>
<proteinExistence type="predicted"/>
<feature type="compositionally biased region" description="Low complexity" evidence="1">
    <location>
        <begin position="99"/>
        <end position="115"/>
    </location>
</feature>
<evidence type="ECO:0000313" key="2">
    <source>
        <dbReference type="EMBL" id="KAK1638323.1"/>
    </source>
</evidence>
<evidence type="ECO:0000313" key="3">
    <source>
        <dbReference type="Proteomes" id="UP001243989"/>
    </source>
</evidence>